<dbReference type="EMBL" id="GL385397">
    <property type="protein sequence ID" value="EJT75541.1"/>
    <property type="molecule type" value="Genomic_DNA"/>
</dbReference>
<organism evidence="3">
    <name type="scientific">Gaeumannomyces tritici (strain R3-111a-1)</name>
    <name type="common">Wheat and barley take-all root rot fungus</name>
    <name type="synonym">Gaeumannomyces graminis var. tritici</name>
    <dbReference type="NCBI Taxonomy" id="644352"/>
    <lineage>
        <taxon>Eukaryota</taxon>
        <taxon>Fungi</taxon>
        <taxon>Dikarya</taxon>
        <taxon>Ascomycota</taxon>
        <taxon>Pezizomycotina</taxon>
        <taxon>Sordariomycetes</taxon>
        <taxon>Sordariomycetidae</taxon>
        <taxon>Magnaporthales</taxon>
        <taxon>Magnaporthaceae</taxon>
        <taxon>Gaeumannomyces</taxon>
    </lineage>
</organism>
<sequence>MASWTPSIVLDTGDGIESGENQNQFTMPCSKTDGCKAACYRQLLVASRWLVVLSTCLFLAVISAGTFLVPHQLTKTLALKSLAIISYDGIIPIDRNQTHLQDGSGRDFTFTMHSFSNAFSWECDLCPQSAGVVELGPNSGSDPRALMLQIADAAVPRSRDAPSFSECFGRRRRSSSSSSSSRNEPLAPGCPDPTFFDAWLDPPGLGPYPQPRPVTKYVAYIGTVLVAALTLACEVLMARCPRLMRCRCLVLARWCPYPKEAPAELEALPPHRWDRVRALSYPFLSAYFSLALLYDGVIPRFLLGHLRSVDRRLPGDLSMRPRQNGLHLWLLGACIAMSALASVLVFVRYRMSRPKGYVVLEDPEDIKKS</sequence>
<proteinExistence type="predicted"/>
<accession>J3NW11</accession>
<dbReference type="HOGENOM" id="CLU_062863_0_0_1"/>
<dbReference type="eggNOG" id="ENOG502T382">
    <property type="taxonomic scope" value="Eukaryota"/>
</dbReference>
<feature type="transmembrane region" description="Helical" evidence="2">
    <location>
        <begin position="326"/>
        <end position="347"/>
    </location>
</feature>
<evidence type="ECO:0000256" key="2">
    <source>
        <dbReference type="SAM" id="Phobius"/>
    </source>
</evidence>
<keyword evidence="2" id="KW-1133">Transmembrane helix</keyword>
<dbReference type="EnsemblFungi" id="EJT75541">
    <property type="protein sequence ID" value="EJT75541"/>
    <property type="gene ID" value="GGTG_05474"/>
</dbReference>
<reference evidence="5" key="1">
    <citation type="submission" date="2010-07" db="EMBL/GenBank/DDBJ databases">
        <title>The genome sequence of Gaeumannomyces graminis var. tritici strain R3-111a-1.</title>
        <authorList>
            <consortium name="The Broad Institute Genome Sequencing Platform"/>
            <person name="Ma L.-J."/>
            <person name="Dead R."/>
            <person name="Young S."/>
            <person name="Zeng Q."/>
            <person name="Koehrsen M."/>
            <person name="Alvarado L."/>
            <person name="Berlin A."/>
            <person name="Chapman S.B."/>
            <person name="Chen Z."/>
            <person name="Freedman E."/>
            <person name="Gellesch M."/>
            <person name="Goldberg J."/>
            <person name="Griggs A."/>
            <person name="Gujja S."/>
            <person name="Heilman E.R."/>
            <person name="Heiman D."/>
            <person name="Hepburn T."/>
            <person name="Howarth C."/>
            <person name="Jen D."/>
            <person name="Larson L."/>
            <person name="Mehta T."/>
            <person name="Neiman D."/>
            <person name="Pearson M."/>
            <person name="Roberts A."/>
            <person name="Saif S."/>
            <person name="Shea T."/>
            <person name="Shenoy N."/>
            <person name="Sisk P."/>
            <person name="Stolte C."/>
            <person name="Sykes S."/>
            <person name="Walk T."/>
            <person name="White J."/>
            <person name="Yandava C."/>
            <person name="Haas B."/>
            <person name="Nusbaum C."/>
            <person name="Birren B."/>
        </authorList>
    </citation>
    <scope>NUCLEOTIDE SEQUENCE [LARGE SCALE GENOMIC DNA]</scope>
    <source>
        <strain evidence="5">R3-111a-1</strain>
    </source>
</reference>
<reference evidence="4" key="4">
    <citation type="journal article" date="2015" name="G3 (Bethesda)">
        <title>Genome sequences of three phytopathogenic species of the Magnaporthaceae family of fungi.</title>
        <authorList>
            <person name="Okagaki L.H."/>
            <person name="Nunes C.C."/>
            <person name="Sailsbery J."/>
            <person name="Clay B."/>
            <person name="Brown D."/>
            <person name="John T."/>
            <person name="Oh Y."/>
            <person name="Young N."/>
            <person name="Fitzgerald M."/>
            <person name="Haas B.J."/>
            <person name="Zeng Q."/>
            <person name="Young S."/>
            <person name="Adiconis X."/>
            <person name="Fan L."/>
            <person name="Levin J.Z."/>
            <person name="Mitchell T.K."/>
            <person name="Okubara P.A."/>
            <person name="Farman M.L."/>
            <person name="Kohn L.M."/>
            <person name="Birren B."/>
            <person name="Ma L.-J."/>
            <person name="Dean R.A."/>
        </authorList>
    </citation>
    <scope>NUCLEOTIDE SEQUENCE</scope>
    <source>
        <strain evidence="4">R3-111a-1</strain>
    </source>
</reference>
<dbReference type="RefSeq" id="XP_009221541.1">
    <property type="nucleotide sequence ID" value="XM_009223277.1"/>
</dbReference>
<evidence type="ECO:0000313" key="4">
    <source>
        <dbReference type="EnsemblFungi" id="EJT75541"/>
    </source>
</evidence>
<reference evidence="4" key="5">
    <citation type="submission" date="2018-04" db="UniProtKB">
        <authorList>
            <consortium name="EnsemblFungi"/>
        </authorList>
    </citation>
    <scope>IDENTIFICATION</scope>
    <source>
        <strain evidence="4">R3-111a-1</strain>
    </source>
</reference>
<feature type="transmembrane region" description="Helical" evidence="2">
    <location>
        <begin position="217"/>
        <end position="237"/>
    </location>
</feature>
<reference evidence="3" key="2">
    <citation type="submission" date="2010-07" db="EMBL/GenBank/DDBJ databases">
        <authorList>
            <consortium name="The Broad Institute Genome Sequencing Platform"/>
            <consortium name="Broad Institute Genome Sequencing Center for Infectious Disease"/>
            <person name="Ma L.-J."/>
            <person name="Dead R."/>
            <person name="Young S."/>
            <person name="Zeng Q."/>
            <person name="Koehrsen M."/>
            <person name="Alvarado L."/>
            <person name="Berlin A."/>
            <person name="Chapman S.B."/>
            <person name="Chen Z."/>
            <person name="Freedman E."/>
            <person name="Gellesch M."/>
            <person name="Goldberg J."/>
            <person name="Griggs A."/>
            <person name="Gujja S."/>
            <person name="Heilman E.R."/>
            <person name="Heiman D."/>
            <person name="Hepburn T."/>
            <person name="Howarth C."/>
            <person name="Jen D."/>
            <person name="Larson L."/>
            <person name="Mehta T."/>
            <person name="Neiman D."/>
            <person name="Pearson M."/>
            <person name="Roberts A."/>
            <person name="Saif S."/>
            <person name="Shea T."/>
            <person name="Shenoy N."/>
            <person name="Sisk P."/>
            <person name="Stolte C."/>
            <person name="Sykes S."/>
            <person name="Walk T."/>
            <person name="White J."/>
            <person name="Yandava C."/>
            <person name="Haas B."/>
            <person name="Nusbaum C."/>
            <person name="Birren B."/>
        </authorList>
    </citation>
    <scope>NUCLEOTIDE SEQUENCE</scope>
    <source>
        <strain evidence="3">R3-111a-1</strain>
    </source>
</reference>
<evidence type="ECO:0000313" key="3">
    <source>
        <dbReference type="EMBL" id="EJT75541.1"/>
    </source>
</evidence>
<dbReference type="Proteomes" id="UP000006039">
    <property type="component" value="Unassembled WGS sequence"/>
</dbReference>
<dbReference type="VEuPathDB" id="FungiDB:GGTG_05474"/>
<dbReference type="OrthoDB" id="4818293at2759"/>
<name>J3NW11_GAET3</name>
<evidence type="ECO:0000313" key="5">
    <source>
        <dbReference type="Proteomes" id="UP000006039"/>
    </source>
</evidence>
<dbReference type="AlphaFoldDB" id="J3NW11"/>
<keyword evidence="2" id="KW-0812">Transmembrane</keyword>
<feature type="transmembrane region" description="Helical" evidence="2">
    <location>
        <begin position="49"/>
        <end position="69"/>
    </location>
</feature>
<dbReference type="GeneID" id="20345932"/>
<evidence type="ECO:0000256" key="1">
    <source>
        <dbReference type="SAM" id="MobiDB-lite"/>
    </source>
</evidence>
<reference evidence="3" key="3">
    <citation type="submission" date="2010-09" db="EMBL/GenBank/DDBJ databases">
        <title>Annotation of Gaeumannomyces graminis var. tritici R3-111a-1.</title>
        <authorList>
            <consortium name="The Broad Institute Genome Sequencing Platform"/>
            <person name="Ma L.-J."/>
            <person name="Dead R."/>
            <person name="Young S.K."/>
            <person name="Zeng Q."/>
            <person name="Gargeya S."/>
            <person name="Fitzgerald M."/>
            <person name="Haas B."/>
            <person name="Abouelleil A."/>
            <person name="Alvarado L."/>
            <person name="Arachchi H.M."/>
            <person name="Berlin A."/>
            <person name="Brown A."/>
            <person name="Chapman S.B."/>
            <person name="Chen Z."/>
            <person name="Dunbar C."/>
            <person name="Freedman E."/>
            <person name="Gearin G."/>
            <person name="Gellesch M."/>
            <person name="Goldberg J."/>
            <person name="Griggs A."/>
            <person name="Gujja S."/>
            <person name="Heiman D."/>
            <person name="Howarth C."/>
            <person name="Larson L."/>
            <person name="Lui A."/>
            <person name="MacDonald P.J.P."/>
            <person name="Mehta T."/>
            <person name="Montmayeur A."/>
            <person name="Murphy C."/>
            <person name="Neiman D."/>
            <person name="Pearson M."/>
            <person name="Priest M."/>
            <person name="Roberts A."/>
            <person name="Saif S."/>
            <person name="Shea T."/>
            <person name="Shenoy N."/>
            <person name="Sisk P."/>
            <person name="Stolte C."/>
            <person name="Sykes S."/>
            <person name="Yandava C."/>
            <person name="Wortman J."/>
            <person name="Nusbaum C."/>
            <person name="Birren B."/>
        </authorList>
    </citation>
    <scope>NUCLEOTIDE SEQUENCE</scope>
    <source>
        <strain evidence="3">R3-111a-1</strain>
    </source>
</reference>
<feature type="region of interest" description="Disordered" evidence="1">
    <location>
        <begin position="160"/>
        <end position="188"/>
    </location>
</feature>
<feature type="transmembrane region" description="Helical" evidence="2">
    <location>
        <begin position="281"/>
        <end position="306"/>
    </location>
</feature>
<keyword evidence="2" id="KW-0472">Membrane</keyword>
<keyword evidence="5" id="KW-1185">Reference proteome</keyword>
<protein>
    <submittedName>
        <fullName evidence="3 4">Uncharacterized protein</fullName>
    </submittedName>
</protein>
<gene>
    <name evidence="4" type="primary">20345932</name>
    <name evidence="3" type="ORF">GGTG_05474</name>
</gene>